<keyword evidence="2 7" id="KW-0808">Transferase</keyword>
<reference evidence="10 11" key="1">
    <citation type="submission" date="2021-02" db="EMBL/GenBank/DDBJ databases">
        <title>Variation within the Batrachochytrium salamandrivorans European outbreak.</title>
        <authorList>
            <person name="Kelly M."/>
            <person name="Pasmans F."/>
            <person name="Shea T.P."/>
            <person name="Munoz J.F."/>
            <person name="Carranza S."/>
            <person name="Cuomo C.A."/>
            <person name="Martel A."/>
        </authorList>
    </citation>
    <scope>NUCLEOTIDE SEQUENCE [LARGE SCALE GENOMIC DNA]</scope>
    <source>
        <strain evidence="10 11">AMFP18/2</strain>
    </source>
</reference>
<keyword evidence="1 7" id="KW-0723">Serine/threonine-protein kinase</keyword>
<dbReference type="PROSITE" id="PS00107">
    <property type="entry name" value="PROTEIN_KINASE_ATP"/>
    <property type="match status" value="1"/>
</dbReference>
<dbReference type="Gene3D" id="1.10.510.10">
    <property type="entry name" value="Transferase(Phosphotransferase) domain 1"/>
    <property type="match status" value="1"/>
</dbReference>
<dbReference type="PANTHER" id="PTHR24350">
    <property type="entry name" value="SERINE/THREONINE-PROTEIN KINASE IAL-RELATED"/>
    <property type="match status" value="1"/>
</dbReference>
<gene>
    <name evidence="10" type="ORF">BASA50_008242</name>
</gene>
<dbReference type="InterPro" id="IPR015915">
    <property type="entry name" value="Kelch-typ_b-propeller"/>
</dbReference>
<evidence type="ECO:0000259" key="9">
    <source>
        <dbReference type="PROSITE" id="PS50011"/>
    </source>
</evidence>
<dbReference type="Gene3D" id="3.30.200.20">
    <property type="entry name" value="Phosphorylase Kinase, domain 1"/>
    <property type="match status" value="1"/>
</dbReference>
<dbReference type="PROSITE" id="PS50011">
    <property type="entry name" value="PROTEIN_KINASE_DOM"/>
    <property type="match status" value="1"/>
</dbReference>
<evidence type="ECO:0000313" key="11">
    <source>
        <dbReference type="Proteomes" id="UP001648503"/>
    </source>
</evidence>
<comment type="caution">
    <text evidence="10">The sequence shown here is derived from an EMBL/GenBank/DDBJ whole genome shotgun (WGS) entry which is preliminary data.</text>
</comment>
<dbReference type="SUPFAM" id="SSF56112">
    <property type="entry name" value="Protein kinase-like (PK-like)"/>
    <property type="match status" value="1"/>
</dbReference>
<evidence type="ECO:0000256" key="8">
    <source>
        <dbReference type="SAM" id="MobiDB-lite"/>
    </source>
</evidence>
<sequence length="727" mass="80775">MISNADTTAVACCTAENKTRRTSSHTISASAWHAMVAQADPALPASAVPSPCAGHTSTLCTGAADTAGAAGAPCMLLFGGASTEDGFYNSLYSLDLSTHTWRNLQGSDIVGHGARPAARYEHAACMSYRSKWGTTKERLIILFGASETGPMSDMWSFDITQRRWEEIYPQSITNTLPAARTLHSVARIRTLSNSDSLLIHDRIYIFGGGVEHDVPVNDSCVHCLDMEHLLWTVAHPGAGIKGVLCPTPRLGHTLTAVGKNMVMFGGMTGSTIHNDLWVFDTEKCTWYLPETSGDSPNGRCGHTATAVGTSIVVIGGMVNCPNLSVTDEVYILCTDSWIWRKEYPAYLPLCVPGARIDHDQTYSVWEHSMETAKSSHGPAQPKLQSQPSIQTKQQHQTAVGSLERQLKAITMANKENAANKLCSKPVEAAKTDTLQLHPQLAATADQKPGGAQKSTIPDPDLRRWSLTDFDVGRPLGKGKFGRVYLAREKHSGYVVALKILFKTELSEAKVEKQLRREIEIQSHLRHPNILRLYGYFYDSKRVYLILEYAAQGEMYKKLQKLTRFSESVSAKYISQMANALAYLHRKHVIHRDIKPENLLLGLKGELKIADFGWSVHAPNARRQTLCGTLDYLPPEMVEGKEHNEKVDLWSLGVLCYEFLVGVPPFEDQRSYKETYRRIAKVDLHVPEYISPEAKDLIVKLLQRDPNNRIPLENVIQHPWILKHTTPE</sequence>
<dbReference type="SMART" id="SM00220">
    <property type="entry name" value="S_TKc"/>
    <property type="match status" value="1"/>
</dbReference>
<dbReference type="InterPro" id="IPR011009">
    <property type="entry name" value="Kinase-like_dom_sf"/>
</dbReference>
<evidence type="ECO:0000313" key="10">
    <source>
        <dbReference type="EMBL" id="KAH6592096.1"/>
    </source>
</evidence>
<dbReference type="EC" id="2.7.11.1" evidence="7"/>
<dbReference type="CDD" id="cd14007">
    <property type="entry name" value="STKc_Aurora"/>
    <property type="match status" value="1"/>
</dbReference>
<evidence type="ECO:0000256" key="6">
    <source>
        <dbReference type="PROSITE-ProRule" id="PRU10141"/>
    </source>
</evidence>
<feature type="domain" description="Protein kinase" evidence="9">
    <location>
        <begin position="469"/>
        <end position="720"/>
    </location>
</feature>
<keyword evidence="4 7" id="KW-0418">Kinase</keyword>
<proteinExistence type="inferred from homology"/>
<dbReference type="InterPro" id="IPR017441">
    <property type="entry name" value="Protein_kinase_ATP_BS"/>
</dbReference>
<name>A0ABQ8F4L0_9FUNG</name>
<dbReference type="InterPro" id="IPR000719">
    <property type="entry name" value="Prot_kinase_dom"/>
</dbReference>
<comment type="similarity">
    <text evidence="7">Belongs to the protein kinase superfamily. Ser/Thr protein kinase family. Aurora subfamily.</text>
</comment>
<feature type="region of interest" description="Disordered" evidence="8">
    <location>
        <begin position="373"/>
        <end position="397"/>
    </location>
</feature>
<evidence type="ECO:0000256" key="3">
    <source>
        <dbReference type="ARBA" id="ARBA00022741"/>
    </source>
</evidence>
<evidence type="ECO:0000256" key="1">
    <source>
        <dbReference type="ARBA" id="ARBA00022527"/>
    </source>
</evidence>
<evidence type="ECO:0000256" key="5">
    <source>
        <dbReference type="ARBA" id="ARBA00022840"/>
    </source>
</evidence>
<comment type="catalytic activity">
    <reaction evidence="7">
        <text>L-seryl-[protein] + ATP = O-phospho-L-seryl-[protein] + ADP + H(+)</text>
        <dbReference type="Rhea" id="RHEA:17989"/>
        <dbReference type="Rhea" id="RHEA-COMP:9863"/>
        <dbReference type="Rhea" id="RHEA-COMP:11604"/>
        <dbReference type="ChEBI" id="CHEBI:15378"/>
        <dbReference type="ChEBI" id="CHEBI:29999"/>
        <dbReference type="ChEBI" id="CHEBI:30616"/>
        <dbReference type="ChEBI" id="CHEBI:83421"/>
        <dbReference type="ChEBI" id="CHEBI:456216"/>
        <dbReference type="EC" id="2.7.11.1"/>
    </reaction>
</comment>
<dbReference type="EMBL" id="JAFCIX010000390">
    <property type="protein sequence ID" value="KAH6592096.1"/>
    <property type="molecule type" value="Genomic_DNA"/>
</dbReference>
<organism evidence="10 11">
    <name type="scientific">Batrachochytrium salamandrivorans</name>
    <dbReference type="NCBI Taxonomy" id="1357716"/>
    <lineage>
        <taxon>Eukaryota</taxon>
        <taxon>Fungi</taxon>
        <taxon>Fungi incertae sedis</taxon>
        <taxon>Chytridiomycota</taxon>
        <taxon>Chytridiomycota incertae sedis</taxon>
        <taxon>Chytridiomycetes</taxon>
        <taxon>Rhizophydiales</taxon>
        <taxon>Rhizophydiales incertae sedis</taxon>
        <taxon>Batrachochytrium</taxon>
    </lineage>
</organism>
<dbReference type="InterPro" id="IPR030616">
    <property type="entry name" value="Aur-like"/>
</dbReference>
<feature type="compositionally biased region" description="Polar residues" evidence="8">
    <location>
        <begin position="382"/>
        <end position="397"/>
    </location>
</feature>
<dbReference type="Proteomes" id="UP001648503">
    <property type="component" value="Unassembled WGS sequence"/>
</dbReference>
<keyword evidence="3 6" id="KW-0547">Nucleotide-binding</keyword>
<dbReference type="SUPFAM" id="SSF117281">
    <property type="entry name" value="Kelch motif"/>
    <property type="match status" value="1"/>
</dbReference>
<keyword evidence="5 6" id="KW-0067">ATP-binding</keyword>
<dbReference type="Pfam" id="PF00069">
    <property type="entry name" value="Pkinase"/>
    <property type="match status" value="1"/>
</dbReference>
<accession>A0ABQ8F4L0</accession>
<comment type="catalytic activity">
    <reaction evidence="7">
        <text>L-threonyl-[protein] + ATP = O-phospho-L-threonyl-[protein] + ADP + H(+)</text>
        <dbReference type="Rhea" id="RHEA:46608"/>
        <dbReference type="Rhea" id="RHEA-COMP:11060"/>
        <dbReference type="Rhea" id="RHEA-COMP:11605"/>
        <dbReference type="ChEBI" id="CHEBI:15378"/>
        <dbReference type="ChEBI" id="CHEBI:30013"/>
        <dbReference type="ChEBI" id="CHEBI:30616"/>
        <dbReference type="ChEBI" id="CHEBI:61977"/>
        <dbReference type="ChEBI" id="CHEBI:456216"/>
        <dbReference type="EC" id="2.7.11.1"/>
    </reaction>
</comment>
<dbReference type="Gene3D" id="2.120.10.80">
    <property type="entry name" value="Kelch-type beta propeller"/>
    <property type="match status" value="2"/>
</dbReference>
<evidence type="ECO:0000256" key="2">
    <source>
        <dbReference type="ARBA" id="ARBA00022679"/>
    </source>
</evidence>
<keyword evidence="11" id="KW-1185">Reference proteome</keyword>
<dbReference type="Pfam" id="PF24681">
    <property type="entry name" value="Kelch_KLHDC2_KLHL20_DRC7"/>
    <property type="match status" value="2"/>
</dbReference>
<evidence type="ECO:0000256" key="4">
    <source>
        <dbReference type="ARBA" id="ARBA00022777"/>
    </source>
</evidence>
<dbReference type="PROSITE" id="PS00108">
    <property type="entry name" value="PROTEIN_KINASE_ST"/>
    <property type="match status" value="1"/>
</dbReference>
<protein>
    <recommendedName>
        <fullName evidence="7">Aurora kinase</fullName>
        <ecNumber evidence="7">2.7.11.1</ecNumber>
    </recommendedName>
</protein>
<feature type="binding site" evidence="6">
    <location>
        <position position="498"/>
    </location>
    <ligand>
        <name>ATP</name>
        <dbReference type="ChEBI" id="CHEBI:30616"/>
    </ligand>
</feature>
<evidence type="ECO:0000256" key="7">
    <source>
        <dbReference type="RuleBase" id="RU367134"/>
    </source>
</evidence>
<dbReference type="InterPro" id="IPR008271">
    <property type="entry name" value="Ser/Thr_kinase_AS"/>
</dbReference>